<sequence>METFKELIGMAAITIFFSLLTWALTSSYIDEYDLLDAEPKTETVASVVGSKSLLTPPAYYAKIEQPDGTPSEELYRISKKQMTELTLGDEIEGYATGSTGFSTSRDILMDSLFYLVGIGVLGFLAFCCLVATILSIPAIEQAEQKAAYKRYVKKKRKKRKKNRKQKETGWRVAGVIVLLFLFLASRFLLNLFRKMMPVGKTEAEATIFDKYSDVTYRKYEDSTYEFTVAFDDQNGDTIQVIKDVTRHTYADYDIGDRLPITYNSSNPYDLFVRGTSVQDVFQAMLTWEMLVYGSFLAVSGFVIWAYYDSRLKGKWHKRLEEDVR</sequence>
<keyword evidence="1" id="KW-0812">Transmembrane</keyword>
<dbReference type="Proteomes" id="UP000659496">
    <property type="component" value="Unassembled WGS sequence"/>
</dbReference>
<gene>
    <name evidence="2" type="ORF">H9659_06795</name>
</gene>
<evidence type="ECO:0000313" key="2">
    <source>
        <dbReference type="EMBL" id="MBD7908029.1"/>
    </source>
</evidence>
<organism evidence="2 3">
    <name type="scientific">Sporosarcina gallistercoris</name>
    <dbReference type="NCBI Taxonomy" id="2762245"/>
    <lineage>
        <taxon>Bacteria</taxon>
        <taxon>Bacillati</taxon>
        <taxon>Bacillota</taxon>
        <taxon>Bacilli</taxon>
        <taxon>Bacillales</taxon>
        <taxon>Caryophanaceae</taxon>
        <taxon>Sporosarcina</taxon>
    </lineage>
</organism>
<dbReference type="EMBL" id="JACSQY010000003">
    <property type="protein sequence ID" value="MBD7908029.1"/>
    <property type="molecule type" value="Genomic_DNA"/>
</dbReference>
<feature type="transmembrane region" description="Helical" evidence="1">
    <location>
        <begin position="289"/>
        <end position="307"/>
    </location>
</feature>
<accession>A0ABR8PIN7</accession>
<dbReference type="RefSeq" id="WP_191689163.1">
    <property type="nucleotide sequence ID" value="NZ_JACSQY010000003.1"/>
</dbReference>
<evidence type="ECO:0000256" key="1">
    <source>
        <dbReference type="SAM" id="Phobius"/>
    </source>
</evidence>
<comment type="caution">
    <text evidence="2">The sequence shown here is derived from an EMBL/GenBank/DDBJ whole genome shotgun (WGS) entry which is preliminary data.</text>
</comment>
<protein>
    <submittedName>
        <fullName evidence="2">DUF3592 domain-containing protein</fullName>
    </submittedName>
</protein>
<keyword evidence="3" id="KW-1185">Reference proteome</keyword>
<feature type="transmembrane region" description="Helical" evidence="1">
    <location>
        <begin position="168"/>
        <end position="189"/>
    </location>
</feature>
<keyword evidence="1" id="KW-1133">Transmembrane helix</keyword>
<feature type="transmembrane region" description="Helical" evidence="1">
    <location>
        <begin position="112"/>
        <end position="139"/>
    </location>
</feature>
<proteinExistence type="predicted"/>
<reference evidence="2 3" key="1">
    <citation type="submission" date="2020-08" db="EMBL/GenBank/DDBJ databases">
        <title>A Genomic Blueprint of the Chicken Gut Microbiome.</title>
        <authorList>
            <person name="Gilroy R."/>
            <person name="Ravi A."/>
            <person name="Getino M."/>
            <person name="Pursley I."/>
            <person name="Horton D.L."/>
            <person name="Alikhan N.-F."/>
            <person name="Baker D."/>
            <person name="Gharbi K."/>
            <person name="Hall N."/>
            <person name="Watson M."/>
            <person name="Adriaenssens E.M."/>
            <person name="Foster-Nyarko E."/>
            <person name="Jarju S."/>
            <person name="Secka A."/>
            <person name="Antonio M."/>
            <person name="Oren A."/>
            <person name="Chaudhuri R."/>
            <person name="La Ragione R.M."/>
            <person name="Hildebrand F."/>
            <person name="Pallen M.J."/>
        </authorList>
    </citation>
    <scope>NUCLEOTIDE SEQUENCE [LARGE SCALE GENOMIC DNA]</scope>
    <source>
        <strain evidence="2 3">Sa3CUA8</strain>
    </source>
</reference>
<feature type="transmembrane region" description="Helical" evidence="1">
    <location>
        <begin position="7"/>
        <end position="29"/>
    </location>
</feature>
<name>A0ABR8PIN7_9BACL</name>
<keyword evidence="1" id="KW-0472">Membrane</keyword>
<evidence type="ECO:0000313" key="3">
    <source>
        <dbReference type="Proteomes" id="UP000659496"/>
    </source>
</evidence>